<sequence>MSDKQLLMSVLQHQKGFARAPWVPFAGVHAGSLCGYDANEILHDADKLVEALMSVNTYYHPDGQPVIFDLQLEAEALGCELYWDEGGKVPPTVRTHPFENEKKIPCRCMIPKEEDGRFPIVLKAMRKMKELVSEHTALYGLICGPFTLASHLRGQMLFMDMYDDADYVHKLIAFCKEVCASVAQMYLQNGMDIIGYVDPLLSQISSEHIEMFLLDAYAELFQHLKTCHVPSCLFVCGDATANLEVLCRMKPDCLSVDENVCMKDALAVCRKYDVVLGGNIQLTITMLHGSSQDNMKAVIDIIEQCEGTDDLIISPGCDMPFDVPVENGIACYQAVTDYENVKTALQYYDPEQTFDDVEIELLHYDDLQRPIVEVFTLDSRTCAACTYTMNMVKEAYHRQSDAFDYIEYMYVDKASIARCRKMNVEHLPCIYVNGNCIWSSRIPTVDEFLSTIKKIGGK</sequence>
<gene>
    <name evidence="2" type="ORF">EDD61_10634</name>
</gene>
<dbReference type="EMBL" id="SMBP01000006">
    <property type="protein sequence ID" value="TCU60526.1"/>
    <property type="molecule type" value="Genomic_DNA"/>
</dbReference>
<dbReference type="SUPFAM" id="SSF51726">
    <property type="entry name" value="UROD/MetE-like"/>
    <property type="match status" value="1"/>
</dbReference>
<evidence type="ECO:0000313" key="2">
    <source>
        <dbReference type="EMBL" id="TCU60526.1"/>
    </source>
</evidence>
<dbReference type="Pfam" id="PF01208">
    <property type="entry name" value="URO-D"/>
    <property type="match status" value="1"/>
</dbReference>
<name>A0A4R3TGN1_9FIRM</name>
<dbReference type="GO" id="GO:0006779">
    <property type="term" value="P:porphyrin-containing compound biosynthetic process"/>
    <property type="evidence" value="ECO:0007669"/>
    <property type="project" value="InterPro"/>
</dbReference>
<dbReference type="RefSeq" id="WP_132224320.1">
    <property type="nucleotide sequence ID" value="NZ_JANKBG010000005.1"/>
</dbReference>
<evidence type="ECO:0000313" key="3">
    <source>
        <dbReference type="Proteomes" id="UP000295773"/>
    </source>
</evidence>
<accession>A0A4R3TGN1</accession>
<dbReference type="InterPro" id="IPR036249">
    <property type="entry name" value="Thioredoxin-like_sf"/>
</dbReference>
<organism evidence="2 3">
    <name type="scientific">Longicatena caecimuris</name>
    <dbReference type="NCBI Taxonomy" id="1796635"/>
    <lineage>
        <taxon>Bacteria</taxon>
        <taxon>Bacillati</taxon>
        <taxon>Bacillota</taxon>
        <taxon>Erysipelotrichia</taxon>
        <taxon>Erysipelotrichales</taxon>
        <taxon>Erysipelotrichaceae</taxon>
        <taxon>Longicatena</taxon>
    </lineage>
</organism>
<feature type="domain" description="Uroporphyrinogen decarboxylase (URO-D)" evidence="1">
    <location>
        <begin position="17"/>
        <end position="337"/>
    </location>
</feature>
<dbReference type="Gene3D" id="3.20.20.210">
    <property type="match status" value="1"/>
</dbReference>
<dbReference type="InterPro" id="IPR000257">
    <property type="entry name" value="Uroporphyrinogen_deCOase"/>
</dbReference>
<comment type="caution">
    <text evidence="2">The sequence shown here is derived from an EMBL/GenBank/DDBJ whole genome shotgun (WGS) entry which is preliminary data.</text>
</comment>
<dbReference type="InterPro" id="IPR052024">
    <property type="entry name" value="Methanogen_methyltrans"/>
</dbReference>
<reference evidence="2 3" key="1">
    <citation type="submission" date="2019-03" db="EMBL/GenBank/DDBJ databases">
        <title>Genomic Encyclopedia of Type Strains, Phase IV (KMG-IV): sequencing the most valuable type-strain genomes for metagenomic binning, comparative biology and taxonomic classification.</title>
        <authorList>
            <person name="Goeker M."/>
        </authorList>
    </citation>
    <scope>NUCLEOTIDE SEQUENCE [LARGE SCALE GENOMIC DNA]</scope>
    <source>
        <strain evidence="2 3">DSM 29481</strain>
    </source>
</reference>
<dbReference type="GO" id="GO:0004853">
    <property type="term" value="F:uroporphyrinogen decarboxylase activity"/>
    <property type="evidence" value="ECO:0007669"/>
    <property type="project" value="InterPro"/>
</dbReference>
<dbReference type="Proteomes" id="UP000295773">
    <property type="component" value="Unassembled WGS sequence"/>
</dbReference>
<keyword evidence="3" id="KW-1185">Reference proteome</keyword>
<dbReference type="SUPFAM" id="SSF52833">
    <property type="entry name" value="Thioredoxin-like"/>
    <property type="match status" value="1"/>
</dbReference>
<proteinExistence type="predicted"/>
<dbReference type="PANTHER" id="PTHR47099:SF1">
    <property type="entry name" value="METHYLCOBAMIDE:COM METHYLTRANSFERASE MTBA"/>
    <property type="match status" value="1"/>
</dbReference>
<protein>
    <submittedName>
        <fullName evidence="2">Uroporphyrinogen decarboxylase</fullName>
    </submittedName>
</protein>
<dbReference type="InterPro" id="IPR038071">
    <property type="entry name" value="UROD/MetE-like_sf"/>
</dbReference>
<dbReference type="PANTHER" id="PTHR47099">
    <property type="entry name" value="METHYLCOBAMIDE:COM METHYLTRANSFERASE MTBA"/>
    <property type="match status" value="1"/>
</dbReference>
<evidence type="ECO:0000259" key="1">
    <source>
        <dbReference type="Pfam" id="PF01208"/>
    </source>
</evidence>
<dbReference type="AlphaFoldDB" id="A0A4R3TGN1"/>